<dbReference type="Pfam" id="PF01740">
    <property type="entry name" value="STAS"/>
    <property type="match status" value="1"/>
</dbReference>
<dbReference type="EMBL" id="CP077107">
    <property type="protein sequence ID" value="QXO96214.1"/>
    <property type="molecule type" value="Genomic_DNA"/>
</dbReference>
<dbReference type="PANTHER" id="PTHR33495">
    <property type="entry name" value="ANTI-SIGMA FACTOR ANTAGONIST TM_1081-RELATED-RELATED"/>
    <property type="match status" value="1"/>
</dbReference>
<feature type="domain" description="STAS" evidence="1">
    <location>
        <begin position="2"/>
        <end position="114"/>
    </location>
</feature>
<dbReference type="AlphaFoldDB" id="A0A8F5VNU4"/>
<dbReference type="Proteomes" id="UP000694228">
    <property type="component" value="Chromosome"/>
</dbReference>
<proteinExistence type="predicted"/>
<dbReference type="InterPro" id="IPR002645">
    <property type="entry name" value="STAS_dom"/>
</dbReference>
<name>A0A8F5VNU4_METHU</name>
<evidence type="ECO:0000313" key="3">
    <source>
        <dbReference type="Proteomes" id="UP000694228"/>
    </source>
</evidence>
<reference evidence="2 3" key="1">
    <citation type="submission" date="2021-06" db="EMBL/GenBank/DDBJ databases">
        <title>Complete genome sequence of the secondary alcohol utilizing methanogen Methanospirillum hungatei strain GP1.</title>
        <authorList>
            <person name="Day L.A."/>
            <person name="Costa K.C."/>
        </authorList>
    </citation>
    <scope>NUCLEOTIDE SEQUENCE [LARGE SCALE GENOMIC DNA]</scope>
    <source>
        <strain evidence="2 3">GP1</strain>
    </source>
</reference>
<dbReference type="PROSITE" id="PS50801">
    <property type="entry name" value="STAS"/>
    <property type="match status" value="1"/>
</dbReference>
<sequence>MMDIRTTIIEHTLILAPKGRLDGHGSGLLQDALAAGMTDTIRFVLFDLTDVPYLSSAGLRVMVMARKQVAPRDGKVFLSNVSPFIMNVLQMAGMHKIFQTEPDARTVLSIIHDVCAEKQHDPDTVQYTIDGGSIEIQTVCTEKATLHLTGSLSRVLYAQISPDKVRLVRFSDCEYSIGLGAMAESPEMARELLGEMITLQGSIVWLPTDGNKTPDFFIPITDTGEVRIYTGFNAALRGHFQETLTLTSDTPDGISLSQVYKRIFGHARKMRPDYSGIIAIALIGESGGVRSSGITHPPVPERAPMNGGSIMDPGNVDEWIEVSDSFEYAGESIIAFGIGIDLTHDLSEFQPEQLSALSYIHPANRGLSEISLHTHGVVFKKSLLSPEPDIGSKIRHLMNNGEFLDMRHLMDDSRLRTIHGAIAYISEIETDE</sequence>
<organism evidence="2 3">
    <name type="scientific">Methanospirillum hungatei</name>
    <dbReference type="NCBI Taxonomy" id="2203"/>
    <lineage>
        <taxon>Archaea</taxon>
        <taxon>Methanobacteriati</taxon>
        <taxon>Methanobacteriota</taxon>
        <taxon>Stenosarchaea group</taxon>
        <taxon>Methanomicrobia</taxon>
        <taxon>Methanomicrobiales</taxon>
        <taxon>Methanospirillaceae</taxon>
        <taxon>Methanospirillum</taxon>
    </lineage>
</organism>
<protein>
    <submittedName>
        <fullName evidence="2">STAS domain-containing protein</fullName>
    </submittedName>
</protein>
<dbReference type="OrthoDB" id="117995at2157"/>
<gene>
    <name evidence="2" type="ORF">KSK55_07550</name>
</gene>
<dbReference type="InterPro" id="IPR003658">
    <property type="entry name" value="Anti-sigma_ant"/>
</dbReference>
<dbReference type="NCBIfam" id="TIGR00377">
    <property type="entry name" value="ant_ant_sig"/>
    <property type="match status" value="1"/>
</dbReference>
<dbReference type="CDD" id="cd07043">
    <property type="entry name" value="STAS_anti-anti-sigma_factors"/>
    <property type="match status" value="1"/>
</dbReference>
<evidence type="ECO:0000259" key="1">
    <source>
        <dbReference type="PROSITE" id="PS50801"/>
    </source>
</evidence>
<evidence type="ECO:0000313" key="2">
    <source>
        <dbReference type="EMBL" id="QXO96214.1"/>
    </source>
</evidence>
<accession>A0A8F5VNU4</accession>
<dbReference type="GO" id="GO:0043856">
    <property type="term" value="F:anti-sigma factor antagonist activity"/>
    <property type="evidence" value="ECO:0007669"/>
    <property type="project" value="InterPro"/>
</dbReference>